<dbReference type="EMBL" id="JX997169">
    <property type="protein sequence ID" value="AGE53922.1"/>
    <property type="molecule type" value="Genomic_DNA"/>
</dbReference>
<protein>
    <submittedName>
        <fullName evidence="1">Uncharacterized protein</fullName>
    </submittedName>
</protein>
<sequence>MTILTIDSVSTVARKELKKLLLNKNGVYAMDMEPRYDDISHIFYCLSKFFETMTNEDDSVYIFPLSLVYLSKTEIYSVVMDLMKNIIPPNTSQLIVLINGDENEALSEMFDIGDKNLLSLQEIKDIKQYIHEEEVPQKSVLTNHLNKVIRSESLSFIASQICIDKHSILK</sequence>
<name>M1HPX1_PBCVI</name>
<gene>
    <name evidence="1" type="primary">IL-3A_464R</name>
    <name evidence="1" type="ORF">PBCVIL3A_464R</name>
</gene>
<evidence type="ECO:0000313" key="2">
    <source>
        <dbReference type="Proteomes" id="UP000247091"/>
    </source>
</evidence>
<reference evidence="1 2" key="1">
    <citation type="submission" date="2012-10" db="EMBL/GenBank/DDBJ databases">
        <title>Towards defining the chloroviruses: a genomic journey through a genus of large DNA viruses.</title>
        <authorList>
            <person name="Jeanniard A."/>
            <person name="Dunigan D.D."/>
            <person name="Gurnon J.R."/>
            <person name="Agarkova I."/>
            <person name="Kang M."/>
            <person name="Vitek J."/>
            <person name="Duncan G."/>
            <person name="McClung O.W."/>
            <person name="Larsen M."/>
            <person name="Claverie J.-M."/>
            <person name="Van Etten J.L."/>
            <person name="Blanc G."/>
        </authorList>
    </citation>
    <scope>NUCLEOTIDE SEQUENCE [LARGE SCALE GENOMIC DNA]</scope>
</reference>
<organismHost>
    <name type="scientific">Chlorella</name>
    <dbReference type="NCBI Taxonomy" id="3071"/>
</organismHost>
<evidence type="ECO:0000313" key="1">
    <source>
        <dbReference type="EMBL" id="AGE53922.1"/>
    </source>
</evidence>
<accession>M1HPX1</accession>
<proteinExistence type="predicted"/>
<dbReference type="Proteomes" id="UP000247091">
    <property type="component" value="Segment"/>
</dbReference>
<organism evidence="1 2">
    <name type="scientific">Paramecium bursaria Chlorella virus IL3A</name>
    <name type="common">PBCV-IL3A</name>
    <dbReference type="NCBI Taxonomy" id="46019"/>
    <lineage>
        <taxon>Viruses</taxon>
        <taxon>Varidnaviria</taxon>
        <taxon>Bamfordvirae</taxon>
        <taxon>Nucleocytoviricota</taxon>
        <taxon>Megaviricetes</taxon>
        <taxon>Algavirales</taxon>
        <taxon>Phycodnaviridae</taxon>
        <taxon>Chlorovirus</taxon>
        <taxon>Chlorovirus illinoense</taxon>
    </lineage>
</organism>